<dbReference type="Proteomes" id="UP000237968">
    <property type="component" value="Unassembled WGS sequence"/>
</dbReference>
<keyword evidence="1" id="KW-0732">Signal</keyword>
<accession>A0A2S9XVL5</accession>
<comment type="caution">
    <text evidence="2">The sequence shown here is derived from an EMBL/GenBank/DDBJ whole genome shotgun (WGS) entry which is preliminary data.</text>
</comment>
<gene>
    <name evidence="2" type="ORF">ENSA5_35250</name>
</gene>
<reference evidence="2 3" key="1">
    <citation type="submission" date="2018-03" db="EMBL/GenBank/DDBJ databases">
        <title>Draft Genome Sequences of the Obligatory Marine Myxobacteria Enhygromyxa salina SWB005.</title>
        <authorList>
            <person name="Poehlein A."/>
            <person name="Moghaddam J.A."/>
            <person name="Harms H."/>
            <person name="Alanjari M."/>
            <person name="Koenig G.M."/>
            <person name="Daniel R."/>
            <person name="Schaeberle T.F."/>
        </authorList>
    </citation>
    <scope>NUCLEOTIDE SEQUENCE [LARGE SCALE GENOMIC DNA]</scope>
    <source>
        <strain evidence="2 3">SWB005</strain>
    </source>
</reference>
<dbReference type="PROSITE" id="PS51257">
    <property type="entry name" value="PROKAR_LIPOPROTEIN"/>
    <property type="match status" value="1"/>
</dbReference>
<evidence type="ECO:0008006" key="4">
    <source>
        <dbReference type="Google" id="ProtNLM"/>
    </source>
</evidence>
<protein>
    <recommendedName>
        <fullName evidence="4">Lipoprotein</fullName>
    </recommendedName>
</protein>
<name>A0A2S9XVL5_9BACT</name>
<dbReference type="AlphaFoldDB" id="A0A2S9XVL5"/>
<evidence type="ECO:0000256" key="1">
    <source>
        <dbReference type="SAM" id="SignalP"/>
    </source>
</evidence>
<keyword evidence="3" id="KW-1185">Reference proteome</keyword>
<feature type="chain" id="PRO_5015480795" description="Lipoprotein" evidence="1">
    <location>
        <begin position="25"/>
        <end position="393"/>
    </location>
</feature>
<sequence>MKATFICLLPAITVGALVSSACVAFEPLPEDDVGGETGEADTACDDDECEPTHELSGELILFVNARLSDEDAGFQSHLPLAEEGTYVGNTLYVYDPTRECDDGGNACRLSELGKLRLDDRLGEISVQDNSLRKFVARDLAYHPDHGLWAASFDPLNDEWSVSALGVDDWHRTDNTITVDRWVIPPGPAESPSTDPCYWFEAISGLGFAGDDLLIGVRGAGSKGLVTDGSLLRVDLKVLDQGHCVHSSDISQDPNYYACDVVCEQWCSFGAKVGVAGDVIEDHDGVGASAWLRSEDDGVMPLGHNELSTCVAPTPGEVASAQPDNVFIEDVVRGDEIDGLARVGGQLYGLSVLGKIYAIDEDQRIVEQIDDLGPLFPENGLRLRGAAEILIPPN</sequence>
<dbReference type="RefSeq" id="WP_106392873.1">
    <property type="nucleotide sequence ID" value="NZ_PVNK01000164.1"/>
</dbReference>
<feature type="signal peptide" evidence="1">
    <location>
        <begin position="1"/>
        <end position="24"/>
    </location>
</feature>
<proteinExistence type="predicted"/>
<organism evidence="2 3">
    <name type="scientific">Enhygromyxa salina</name>
    <dbReference type="NCBI Taxonomy" id="215803"/>
    <lineage>
        <taxon>Bacteria</taxon>
        <taxon>Pseudomonadati</taxon>
        <taxon>Myxococcota</taxon>
        <taxon>Polyangia</taxon>
        <taxon>Nannocystales</taxon>
        <taxon>Nannocystaceae</taxon>
        <taxon>Enhygromyxa</taxon>
    </lineage>
</organism>
<evidence type="ECO:0000313" key="2">
    <source>
        <dbReference type="EMBL" id="PRP96751.1"/>
    </source>
</evidence>
<dbReference type="OrthoDB" id="5489376at2"/>
<dbReference type="EMBL" id="PVNK01000164">
    <property type="protein sequence ID" value="PRP96751.1"/>
    <property type="molecule type" value="Genomic_DNA"/>
</dbReference>
<evidence type="ECO:0000313" key="3">
    <source>
        <dbReference type="Proteomes" id="UP000237968"/>
    </source>
</evidence>